<gene>
    <name evidence="2" type="ORF">J2S74_002984</name>
</gene>
<sequence length="52" mass="6224">MRNIKSLIADEKTFRDDEFFKKNEFNSAIANLEEIRDDIEQKTEDLKDIFAQ</sequence>
<evidence type="ECO:0000256" key="1">
    <source>
        <dbReference type="SAM" id="Coils"/>
    </source>
</evidence>
<protein>
    <submittedName>
        <fullName evidence="2">Uncharacterized protein</fullName>
    </submittedName>
</protein>
<dbReference type="Proteomes" id="UP001230005">
    <property type="component" value="Unassembled WGS sequence"/>
</dbReference>
<keyword evidence="1" id="KW-0175">Coiled coil</keyword>
<proteinExistence type="predicted"/>
<dbReference type="EMBL" id="JAUSUG010000011">
    <property type="protein sequence ID" value="MDQ0255602.1"/>
    <property type="molecule type" value="Genomic_DNA"/>
</dbReference>
<feature type="coiled-coil region" evidence="1">
    <location>
        <begin position="22"/>
        <end position="52"/>
    </location>
</feature>
<name>A0ABT9ZWK4_9BACI</name>
<comment type="caution">
    <text evidence="2">The sequence shown here is derived from an EMBL/GenBank/DDBJ whole genome shotgun (WGS) entry which is preliminary data.</text>
</comment>
<reference evidence="2 3" key="1">
    <citation type="submission" date="2023-07" db="EMBL/GenBank/DDBJ databases">
        <title>Genomic Encyclopedia of Type Strains, Phase IV (KMG-IV): sequencing the most valuable type-strain genomes for metagenomic binning, comparative biology and taxonomic classification.</title>
        <authorList>
            <person name="Goeker M."/>
        </authorList>
    </citation>
    <scope>NUCLEOTIDE SEQUENCE [LARGE SCALE GENOMIC DNA]</scope>
    <source>
        <strain evidence="2 3">DSM 9768</strain>
    </source>
</reference>
<dbReference type="RefSeq" id="WP_307326603.1">
    <property type="nucleotide sequence ID" value="NZ_JAUSUG010000011.1"/>
</dbReference>
<evidence type="ECO:0000313" key="2">
    <source>
        <dbReference type="EMBL" id="MDQ0255602.1"/>
    </source>
</evidence>
<evidence type="ECO:0000313" key="3">
    <source>
        <dbReference type="Proteomes" id="UP001230005"/>
    </source>
</evidence>
<keyword evidence="3" id="KW-1185">Reference proteome</keyword>
<organism evidence="2 3">
    <name type="scientific">Evansella vedderi</name>
    <dbReference type="NCBI Taxonomy" id="38282"/>
    <lineage>
        <taxon>Bacteria</taxon>
        <taxon>Bacillati</taxon>
        <taxon>Bacillota</taxon>
        <taxon>Bacilli</taxon>
        <taxon>Bacillales</taxon>
        <taxon>Bacillaceae</taxon>
        <taxon>Evansella</taxon>
    </lineage>
</organism>
<accession>A0ABT9ZWK4</accession>